<proteinExistence type="predicted"/>
<evidence type="ECO:0000313" key="1">
    <source>
        <dbReference type="EMBL" id="CAK9184825.1"/>
    </source>
</evidence>
<name>A0ABC8UUT8_9AQUA</name>
<organism evidence="1 2">
    <name type="scientific">Ilex paraguariensis</name>
    <name type="common">yerba mate</name>
    <dbReference type="NCBI Taxonomy" id="185542"/>
    <lineage>
        <taxon>Eukaryota</taxon>
        <taxon>Viridiplantae</taxon>
        <taxon>Streptophyta</taxon>
        <taxon>Embryophyta</taxon>
        <taxon>Tracheophyta</taxon>
        <taxon>Spermatophyta</taxon>
        <taxon>Magnoliopsida</taxon>
        <taxon>eudicotyledons</taxon>
        <taxon>Gunneridae</taxon>
        <taxon>Pentapetalae</taxon>
        <taxon>asterids</taxon>
        <taxon>campanulids</taxon>
        <taxon>Aquifoliales</taxon>
        <taxon>Aquifoliaceae</taxon>
        <taxon>Ilex</taxon>
    </lineage>
</organism>
<dbReference type="EMBL" id="CAUOFW020009091">
    <property type="protein sequence ID" value="CAK9184825.1"/>
    <property type="molecule type" value="Genomic_DNA"/>
</dbReference>
<evidence type="ECO:0000313" key="2">
    <source>
        <dbReference type="Proteomes" id="UP001642360"/>
    </source>
</evidence>
<comment type="caution">
    <text evidence="1">The sequence shown here is derived from an EMBL/GenBank/DDBJ whole genome shotgun (WGS) entry which is preliminary data.</text>
</comment>
<dbReference type="Proteomes" id="UP001642360">
    <property type="component" value="Unassembled WGS sequence"/>
</dbReference>
<sequence>MMKTVSGEVVYTKPTSLSKAAKILINFVSFDNGVPYNVSAYLSRALVSFNELVQFHKELKAKPSDRKHKKHRVSNLNDVNPIKISKNSWVAEQERVEDAEDWWKHKNYRKPRKIEQNPDEVEADGVIDVEDSVKHKKYENPVMFQKYPDEAEEERVIDGDFVFE</sequence>
<reference evidence="1 2" key="1">
    <citation type="submission" date="2024-02" db="EMBL/GenBank/DDBJ databases">
        <authorList>
            <person name="Vignale AGUSTIN F."/>
            <person name="Sosa J E."/>
            <person name="Modenutti C."/>
        </authorList>
    </citation>
    <scope>NUCLEOTIDE SEQUENCE [LARGE SCALE GENOMIC DNA]</scope>
</reference>
<dbReference type="PANTHER" id="PTHR48227">
    <property type="entry name" value="DNA TOPOISOMERASE 1-LIKE"/>
    <property type="match status" value="1"/>
</dbReference>
<protein>
    <submittedName>
        <fullName evidence="1">Uncharacterized protein</fullName>
    </submittedName>
</protein>
<dbReference type="PANTHER" id="PTHR48227:SF1">
    <property type="entry name" value="DNA LIGASE 1-LIKE"/>
    <property type="match status" value="1"/>
</dbReference>
<keyword evidence="2" id="KW-1185">Reference proteome</keyword>
<dbReference type="AlphaFoldDB" id="A0ABC8UUT8"/>
<gene>
    <name evidence="1" type="ORF">ILEXP_LOCUS55172</name>
</gene>
<accession>A0ABC8UUT8</accession>